<name>A0ABD3IFK0_9MARC</name>
<dbReference type="InterPro" id="IPR026961">
    <property type="entry name" value="PGG_dom"/>
</dbReference>
<sequence>MDDDESVALLGDQWYSLLQKIDALTPHEDKLTVDSLYEAVFSILEPQELVGYWSADPSSSVGHETFSVVFSWRFRFSLNKGRGRMERTFLHFAAEKNFKKVTKFLMDIPGDIDVNVKDSTGCTPLHLACREGSEEITKSLLEHPDIEVNVKESTQCTPLLFACRQGFEEITKLLLLRPEIDVNAADTRHITPLHFAAFRGIDGAVSLLVQHPDIDLYSRTGQDKMTALHMAACQGDASIVRMILDAESRDCVDVEETVPLVIKVDRLKRTPLHYAAYEQRLDVVKELLQSPGLDVNFGDDRSFTALHLAVLRGHVTIVQLLLNHQNINLNIVTECISEDDLEWERAWQKCVDWEETPFPRLIDYIPFQKKVAGMTALHCALELVEVELATEDRSMEGMMGVVNVLLAHPSIDINIDNENGESPLHVALRRKLGPILLRLFGKHEDMVDPCVHFFRSYCKGGNLDMSVIDPVLEKLRASLDRLNLKIDVAKFDTLPLTHKAAIVGKEELLSVLVDIQQLGDINAEDGEKRTPLHYATIAGQMKSIKLLLMNPGLRANHEDLYNKTALQIAFETGQKNIEKQLLEKPEVKDWLDRVYRDRQLYSDAANAILVGAALIAGVTYGGWLQPPVGYTPYYEFPVSDPAPPDTYQVFAAVKQHVTVRIFWVCNNLSFFLAIAAVLSGAAAVLPMSDVFIAEEVRSLRRYLLVTALLVMFAVVFVLGGFAAAGFASLPPILNLEMNMIIPSVIAGIPHDLEDLKREFSPSVLGKIKRGEIADERNQVVVLSQLRLAAAHRPEPWNSERWSRSVDPKLALHAVVPLVEPGTAIREMDHARPARRLRYSLARIPVKSSQRRNVMMEWDDPYAIPRMSQKGVAAYLPGDVFPAK</sequence>
<keyword evidence="4" id="KW-0472">Membrane</keyword>
<dbReference type="InterPro" id="IPR050663">
    <property type="entry name" value="Ankyrin-SOCS_Box"/>
</dbReference>
<feature type="repeat" description="ANK" evidence="3">
    <location>
        <begin position="120"/>
        <end position="143"/>
    </location>
</feature>
<feature type="repeat" description="ANK" evidence="3">
    <location>
        <begin position="301"/>
        <end position="324"/>
    </location>
</feature>
<dbReference type="SUPFAM" id="SSF48403">
    <property type="entry name" value="Ankyrin repeat"/>
    <property type="match status" value="2"/>
</dbReference>
<proteinExistence type="predicted"/>
<accession>A0ABD3IFK0</accession>
<keyword evidence="1" id="KW-0677">Repeat</keyword>
<comment type="caution">
    <text evidence="6">The sequence shown here is derived from an EMBL/GenBank/DDBJ whole genome shotgun (WGS) entry which is preliminary data.</text>
</comment>
<dbReference type="InterPro" id="IPR002110">
    <property type="entry name" value="Ankyrin_rpt"/>
</dbReference>
<reference evidence="6 7" key="1">
    <citation type="submission" date="2024-09" db="EMBL/GenBank/DDBJ databases">
        <title>Chromosome-scale assembly of Riccia sorocarpa.</title>
        <authorList>
            <person name="Paukszto L."/>
        </authorList>
    </citation>
    <scope>NUCLEOTIDE SEQUENCE [LARGE SCALE GENOMIC DNA]</scope>
    <source>
        <strain evidence="6">LP-2024</strain>
        <tissue evidence="6">Aerial parts of the thallus</tissue>
    </source>
</reference>
<keyword evidence="4" id="KW-0812">Transmembrane</keyword>
<keyword evidence="7" id="KW-1185">Reference proteome</keyword>
<protein>
    <recommendedName>
        <fullName evidence="5">PGG domain-containing protein</fullName>
    </recommendedName>
</protein>
<keyword evidence="4" id="KW-1133">Transmembrane helix</keyword>
<evidence type="ECO:0000313" key="7">
    <source>
        <dbReference type="Proteomes" id="UP001633002"/>
    </source>
</evidence>
<feature type="domain" description="PGG" evidence="5">
    <location>
        <begin position="601"/>
        <end position="725"/>
    </location>
</feature>
<dbReference type="Pfam" id="PF12796">
    <property type="entry name" value="Ank_2"/>
    <property type="match status" value="3"/>
</dbReference>
<keyword evidence="2 3" id="KW-0040">ANK repeat</keyword>
<dbReference type="SMART" id="SM00248">
    <property type="entry name" value="ANK"/>
    <property type="match status" value="12"/>
</dbReference>
<evidence type="ECO:0000256" key="2">
    <source>
        <dbReference type="ARBA" id="ARBA00023043"/>
    </source>
</evidence>
<dbReference type="Pfam" id="PF00023">
    <property type="entry name" value="Ank"/>
    <property type="match status" value="1"/>
</dbReference>
<dbReference type="PANTHER" id="PTHR24193">
    <property type="entry name" value="ANKYRIN REPEAT PROTEIN"/>
    <property type="match status" value="1"/>
</dbReference>
<dbReference type="Pfam" id="PF13962">
    <property type="entry name" value="PGG"/>
    <property type="match status" value="1"/>
</dbReference>
<feature type="transmembrane region" description="Helical" evidence="4">
    <location>
        <begin position="668"/>
        <end position="691"/>
    </location>
</feature>
<dbReference type="PANTHER" id="PTHR24193:SF121">
    <property type="entry name" value="ADA2A-CONTAINING COMPLEX COMPONENT 3, ISOFORM D"/>
    <property type="match status" value="1"/>
</dbReference>
<evidence type="ECO:0000256" key="3">
    <source>
        <dbReference type="PROSITE-ProRule" id="PRU00023"/>
    </source>
</evidence>
<organism evidence="6 7">
    <name type="scientific">Riccia sorocarpa</name>
    <dbReference type="NCBI Taxonomy" id="122646"/>
    <lineage>
        <taxon>Eukaryota</taxon>
        <taxon>Viridiplantae</taxon>
        <taxon>Streptophyta</taxon>
        <taxon>Embryophyta</taxon>
        <taxon>Marchantiophyta</taxon>
        <taxon>Marchantiopsida</taxon>
        <taxon>Marchantiidae</taxon>
        <taxon>Marchantiales</taxon>
        <taxon>Ricciaceae</taxon>
        <taxon>Riccia</taxon>
    </lineage>
</organism>
<feature type="transmembrane region" description="Helical" evidence="4">
    <location>
        <begin position="703"/>
        <end position="729"/>
    </location>
</feature>
<dbReference type="EMBL" id="JBJQOH010000001">
    <property type="protein sequence ID" value="KAL3702453.1"/>
    <property type="molecule type" value="Genomic_DNA"/>
</dbReference>
<feature type="repeat" description="ANK" evidence="3">
    <location>
        <begin position="267"/>
        <end position="300"/>
    </location>
</feature>
<gene>
    <name evidence="6" type="ORF">R1sor_020475</name>
</gene>
<evidence type="ECO:0000256" key="4">
    <source>
        <dbReference type="SAM" id="Phobius"/>
    </source>
</evidence>
<feature type="repeat" description="ANK" evidence="3">
    <location>
        <begin position="527"/>
        <end position="560"/>
    </location>
</feature>
<dbReference type="InterPro" id="IPR036770">
    <property type="entry name" value="Ankyrin_rpt-contain_sf"/>
</dbReference>
<evidence type="ECO:0000313" key="6">
    <source>
        <dbReference type="EMBL" id="KAL3702453.1"/>
    </source>
</evidence>
<dbReference type="Proteomes" id="UP001633002">
    <property type="component" value="Unassembled WGS sequence"/>
</dbReference>
<dbReference type="Gene3D" id="1.25.40.20">
    <property type="entry name" value="Ankyrin repeat-containing domain"/>
    <property type="match status" value="4"/>
</dbReference>
<evidence type="ECO:0000259" key="5">
    <source>
        <dbReference type="Pfam" id="PF13962"/>
    </source>
</evidence>
<dbReference type="PROSITE" id="PS50088">
    <property type="entry name" value="ANK_REPEAT"/>
    <property type="match status" value="4"/>
</dbReference>
<evidence type="ECO:0000256" key="1">
    <source>
        <dbReference type="ARBA" id="ARBA00022737"/>
    </source>
</evidence>
<dbReference type="AlphaFoldDB" id="A0ABD3IFK0"/>
<dbReference type="PROSITE" id="PS50297">
    <property type="entry name" value="ANK_REP_REGION"/>
    <property type="match status" value="4"/>
</dbReference>